<comment type="caution">
    <text evidence="4">The sequence shown here is derived from an EMBL/GenBank/DDBJ whole genome shotgun (WGS) entry which is preliminary data.</text>
</comment>
<keyword evidence="2" id="KW-0812">Transmembrane</keyword>
<feature type="transmembrane region" description="Helical" evidence="2">
    <location>
        <begin position="114"/>
        <end position="131"/>
    </location>
</feature>
<dbReference type="InterPro" id="IPR037185">
    <property type="entry name" value="EmrE-like"/>
</dbReference>
<feature type="domain" description="EamA" evidence="3">
    <location>
        <begin position="150"/>
        <end position="278"/>
    </location>
</feature>
<evidence type="ECO:0000256" key="1">
    <source>
        <dbReference type="ARBA" id="ARBA00007362"/>
    </source>
</evidence>
<dbReference type="OrthoDB" id="68076at2"/>
<dbReference type="SUPFAM" id="SSF103481">
    <property type="entry name" value="Multidrug resistance efflux transporter EmrE"/>
    <property type="match status" value="2"/>
</dbReference>
<feature type="transmembrane region" description="Helical" evidence="2">
    <location>
        <begin position="143"/>
        <end position="166"/>
    </location>
</feature>
<dbReference type="Gene3D" id="1.10.3730.20">
    <property type="match status" value="1"/>
</dbReference>
<dbReference type="Pfam" id="PF00892">
    <property type="entry name" value="EamA"/>
    <property type="match status" value="2"/>
</dbReference>
<keyword evidence="5" id="KW-1185">Reference proteome</keyword>
<dbReference type="Proteomes" id="UP000316639">
    <property type="component" value="Unassembled WGS sequence"/>
</dbReference>
<feature type="domain" description="EamA" evidence="3">
    <location>
        <begin position="1"/>
        <end position="131"/>
    </location>
</feature>
<feature type="transmembrane region" description="Helical" evidence="2">
    <location>
        <begin position="205"/>
        <end position="228"/>
    </location>
</feature>
<gene>
    <name evidence="4" type="ORF">FKR81_38950</name>
</gene>
<proteinExistence type="inferred from homology"/>
<evidence type="ECO:0000313" key="5">
    <source>
        <dbReference type="Proteomes" id="UP000316639"/>
    </source>
</evidence>
<keyword evidence="2" id="KW-0472">Membrane</keyword>
<dbReference type="InterPro" id="IPR000620">
    <property type="entry name" value="EamA_dom"/>
</dbReference>
<evidence type="ECO:0000313" key="4">
    <source>
        <dbReference type="EMBL" id="TWP45641.1"/>
    </source>
</evidence>
<dbReference type="PANTHER" id="PTHR22911">
    <property type="entry name" value="ACYL-MALONYL CONDENSING ENZYME-RELATED"/>
    <property type="match status" value="1"/>
</dbReference>
<feature type="transmembrane region" description="Helical" evidence="2">
    <location>
        <begin position="88"/>
        <end position="108"/>
    </location>
</feature>
<dbReference type="PANTHER" id="PTHR22911:SF137">
    <property type="entry name" value="SOLUTE CARRIER FAMILY 35 MEMBER G2-RELATED"/>
    <property type="match status" value="1"/>
</dbReference>
<reference evidence="4 5" key="1">
    <citation type="submission" date="2019-07" db="EMBL/GenBank/DDBJ databases">
        <title>Lentzea xizangensis sp. nov., isolated from Qinghai-Tibetan Plateau Soils.</title>
        <authorList>
            <person name="Huang J."/>
        </authorList>
    </citation>
    <scope>NUCLEOTIDE SEQUENCE [LARGE SCALE GENOMIC DNA]</scope>
    <source>
        <strain evidence="4 5">FXJ1.1311</strain>
    </source>
</reference>
<evidence type="ECO:0000259" key="3">
    <source>
        <dbReference type="Pfam" id="PF00892"/>
    </source>
</evidence>
<sequence>MGILLALSSAFAYGAADFIGGVGSRRYSSWQVVLVGQATGALVMLVAGLMLPGSPATSDFSWALLAGVGSATGSIFLFRGLARGRMGLVAPISAVGAAVLPVLVGVVLGERPGWLVWVGVLAALPGIWLVSRETTSDRPARARGALVDGAIAGVGFGVLFIALAQISADAGLLPLAANQLIGAILTIVAATSLGQPWRPRRGVGAGVVGWGSASGVLGASGTLAFVVATGATSLGIAGVLASLYPVVTVLLAAGVLGERISARQRTGIGICTLAVATLALG</sequence>
<dbReference type="AlphaFoldDB" id="A0A563EGR4"/>
<evidence type="ECO:0000256" key="2">
    <source>
        <dbReference type="SAM" id="Phobius"/>
    </source>
</evidence>
<organism evidence="4 5">
    <name type="scientific">Lentzea tibetensis</name>
    <dbReference type="NCBI Taxonomy" id="2591470"/>
    <lineage>
        <taxon>Bacteria</taxon>
        <taxon>Bacillati</taxon>
        <taxon>Actinomycetota</taxon>
        <taxon>Actinomycetes</taxon>
        <taxon>Pseudonocardiales</taxon>
        <taxon>Pseudonocardiaceae</taxon>
        <taxon>Lentzea</taxon>
    </lineage>
</organism>
<name>A0A563EGR4_9PSEU</name>
<feature type="transmembrane region" description="Helical" evidence="2">
    <location>
        <begin position="172"/>
        <end position="193"/>
    </location>
</feature>
<keyword evidence="2" id="KW-1133">Transmembrane helix</keyword>
<protein>
    <submittedName>
        <fullName evidence="4">DMT family transporter</fullName>
    </submittedName>
</protein>
<dbReference type="EMBL" id="VOBR01000040">
    <property type="protein sequence ID" value="TWP45641.1"/>
    <property type="molecule type" value="Genomic_DNA"/>
</dbReference>
<accession>A0A563EGR4</accession>
<feature type="transmembrane region" description="Helical" evidence="2">
    <location>
        <begin position="234"/>
        <end position="256"/>
    </location>
</feature>
<comment type="similarity">
    <text evidence="1">Belongs to the EamA transporter family.</text>
</comment>
<feature type="transmembrane region" description="Helical" evidence="2">
    <location>
        <begin position="60"/>
        <end position="81"/>
    </location>
</feature>
<dbReference type="GO" id="GO:0016020">
    <property type="term" value="C:membrane"/>
    <property type="evidence" value="ECO:0007669"/>
    <property type="project" value="InterPro"/>
</dbReference>